<feature type="region of interest" description="Disordered" evidence="1">
    <location>
        <begin position="44"/>
        <end position="71"/>
    </location>
</feature>
<name>A0AAE1NKQ3_9EUCA</name>
<feature type="region of interest" description="Disordered" evidence="1">
    <location>
        <begin position="1"/>
        <end position="31"/>
    </location>
</feature>
<keyword evidence="3" id="KW-1185">Reference proteome</keyword>
<sequence>MTRMMQVASPAYLNMRSPTKPGPCAPPPKPANLAQGKISLHVDGGGCGGGGGQKGNLHSWPAKEKEPAPVSTHLTYRPGIRRWDIMADLVAVVLYVMVI</sequence>
<dbReference type="AlphaFoldDB" id="A0AAE1NKQ3"/>
<evidence type="ECO:0000256" key="1">
    <source>
        <dbReference type="SAM" id="MobiDB-lite"/>
    </source>
</evidence>
<reference evidence="2" key="1">
    <citation type="submission" date="2023-11" db="EMBL/GenBank/DDBJ databases">
        <title>Genome assemblies of two species of porcelain crab, Petrolisthes cinctipes and Petrolisthes manimaculis (Anomura: Porcellanidae).</title>
        <authorList>
            <person name="Angst P."/>
        </authorList>
    </citation>
    <scope>NUCLEOTIDE SEQUENCE</scope>
    <source>
        <strain evidence="2">PB745_02</strain>
        <tissue evidence="2">Gill</tissue>
    </source>
</reference>
<dbReference type="EMBL" id="JAWZYT010005336">
    <property type="protein sequence ID" value="KAK4290894.1"/>
    <property type="molecule type" value="Genomic_DNA"/>
</dbReference>
<feature type="compositionally biased region" description="Pro residues" evidence="1">
    <location>
        <begin position="20"/>
        <end position="30"/>
    </location>
</feature>
<accession>A0AAE1NKQ3</accession>
<proteinExistence type="predicted"/>
<evidence type="ECO:0000313" key="3">
    <source>
        <dbReference type="Proteomes" id="UP001292094"/>
    </source>
</evidence>
<gene>
    <name evidence="2" type="ORF">Pmani_036241</name>
</gene>
<comment type="caution">
    <text evidence="2">The sequence shown here is derived from an EMBL/GenBank/DDBJ whole genome shotgun (WGS) entry which is preliminary data.</text>
</comment>
<feature type="compositionally biased region" description="Gly residues" evidence="1">
    <location>
        <begin position="44"/>
        <end position="54"/>
    </location>
</feature>
<protein>
    <submittedName>
        <fullName evidence="2">Uncharacterized protein</fullName>
    </submittedName>
</protein>
<evidence type="ECO:0000313" key="2">
    <source>
        <dbReference type="EMBL" id="KAK4290894.1"/>
    </source>
</evidence>
<dbReference type="Proteomes" id="UP001292094">
    <property type="component" value="Unassembled WGS sequence"/>
</dbReference>
<organism evidence="2 3">
    <name type="scientific">Petrolisthes manimaculis</name>
    <dbReference type="NCBI Taxonomy" id="1843537"/>
    <lineage>
        <taxon>Eukaryota</taxon>
        <taxon>Metazoa</taxon>
        <taxon>Ecdysozoa</taxon>
        <taxon>Arthropoda</taxon>
        <taxon>Crustacea</taxon>
        <taxon>Multicrustacea</taxon>
        <taxon>Malacostraca</taxon>
        <taxon>Eumalacostraca</taxon>
        <taxon>Eucarida</taxon>
        <taxon>Decapoda</taxon>
        <taxon>Pleocyemata</taxon>
        <taxon>Anomura</taxon>
        <taxon>Galatheoidea</taxon>
        <taxon>Porcellanidae</taxon>
        <taxon>Petrolisthes</taxon>
    </lineage>
</organism>